<evidence type="ECO:0000313" key="1">
    <source>
        <dbReference type="EMBL" id="ESU77790.1"/>
    </source>
</evidence>
<protein>
    <submittedName>
        <fullName evidence="1">Uncharacterized protein</fullName>
    </submittedName>
</protein>
<dbReference type="Proteomes" id="UP000017944">
    <property type="component" value="Unassembled WGS sequence"/>
</dbReference>
<dbReference type="AlphaFoldDB" id="A0A090ND35"/>
<organism evidence="1 2">
    <name type="scientific">Shigella dysenteriae WRSd3</name>
    <dbReference type="NCBI Taxonomy" id="1401327"/>
    <lineage>
        <taxon>Bacteria</taxon>
        <taxon>Pseudomonadati</taxon>
        <taxon>Pseudomonadota</taxon>
        <taxon>Gammaproteobacteria</taxon>
        <taxon>Enterobacterales</taxon>
        <taxon>Enterobacteriaceae</taxon>
        <taxon>Shigella</taxon>
    </lineage>
</organism>
<comment type="caution">
    <text evidence="1">The sequence shown here is derived from an EMBL/GenBank/DDBJ whole genome shotgun (WGS) entry which is preliminary data.</text>
</comment>
<reference evidence="1 2" key="1">
    <citation type="submission" date="2013-10" db="EMBL/GenBank/DDBJ databases">
        <title>Draft genomes and the virulence plasmids of Sd1617 vaccine constructs: WRSd3 and WRSd5.</title>
        <authorList>
            <person name="Aksomboon Vongsawan A."/>
            <person name="Venkatesan M.M."/>
            <person name="Vaisvil B."/>
            <person name="Emel G."/>
            <person name="Kepatral V."/>
            <person name="Sethabutr O."/>
            <person name="Serichantalergs O."/>
            <person name="Mason C."/>
        </authorList>
    </citation>
    <scope>NUCLEOTIDE SEQUENCE [LARGE SCALE GENOMIC DNA]</scope>
    <source>
        <strain evidence="1 2">WRSd3</strain>
    </source>
</reference>
<evidence type="ECO:0000313" key="2">
    <source>
        <dbReference type="Proteomes" id="UP000017944"/>
    </source>
</evidence>
<gene>
    <name evidence="1" type="ORF">WRSd3_03401</name>
</gene>
<name>A0A090ND35_SHIDY</name>
<dbReference type="EMBL" id="AXUT01000308">
    <property type="protein sequence ID" value="ESU77790.1"/>
    <property type="molecule type" value="Genomic_DNA"/>
</dbReference>
<proteinExistence type="predicted"/>
<accession>A0A090ND35</accession>
<sequence length="52" mass="6200">MYSTILFCAGKLLRQEALWISQSWFTQLLRWWVWQLAGCLPVINMRSKKPSN</sequence>